<dbReference type="CDD" id="cd17108">
    <property type="entry name" value="FERM_F1_EPB41L5_like"/>
    <property type="match status" value="1"/>
</dbReference>
<dbReference type="GO" id="GO:0005737">
    <property type="term" value="C:cytoplasm"/>
    <property type="evidence" value="ECO:0007669"/>
    <property type="project" value="UniProtKB-SubCell"/>
</dbReference>
<dbReference type="Pfam" id="PF09379">
    <property type="entry name" value="FERM_N"/>
    <property type="match status" value="1"/>
</dbReference>
<comment type="caution">
    <text evidence="9">The sequence shown here is derived from an EMBL/GenBank/DDBJ whole genome shotgun (WGS) entry which is preliminary data.</text>
</comment>
<sequence length="857" mass="96020">MLRFLSKRFSRSTRGKNRASSDKTHTKPGKNILPCKIILLDGSDLSVDIHKRDLGSALYEQVYYHIDLTEKDYFGLQFTDANHVQHWLDPTKLIKKQVKIGPPYTFRIRVKFYSSEPNTLREELTRYLFFLQLKQDLFCGRLPAPHQTIVELSAFALQSELGDYDPVQHTPGFVSEFRFVPDQTEEMEVDILNAYKTCKGQTPAQAELNYLNKAKWLEMYGVDMHTVLGKDGNEYSLGLTPTGILVFENTTKIGLFFWPKITRLDFKSKKLTLVVVEDDDEGREQEHTFVFRLHNQKACKHLWKCAVEHHAFFRLKGGQKPPTGRQNFFRMGSRFRYSGKTEYQTTQNRARRTVQFDRRPSQRYSRRPTHDRRRDRERDREITDALAEALKKEDRGLSALPVPPSTVDAVKSDLDASAKPVTAQPSSVVEETVLEPSTSTEMKGSVPVSNGIVKESPEDRLDNLIKSLTKGKTSTEKVEGNNEFQTIKNKELTVSTDATGSDDVVFCKKTKEAIPSTSLQTSINKKTNAVKNNQVKISGGAKPIPVDQMKCNILKAKLDEEIKKVSSEKEHLTVDLTKENKLLVDIGTEETSFHLNGEKVPEDLNKHLPSNVRDVTSVETTSKKGANEIEADGSLFVNHVLRKPTPPPRSVTLTSETLKSDFKIDENIPLIPVKIPLPSISPVSAPSSPITEQPVLINGASINPTINSPKLTPHKSVELTKLLEDAVQQMKSMHLSTVSDTNNGKKSPTSDNPKTCKVSNIPDITKNDSTKILATDDNNKEEAKEPSRVMTETSFAGANPITRSVSSASNRDISVQAIMRVTSNASQLSPWHVDSPSNGIASPDNPTIRRTVMTTEL</sequence>
<evidence type="ECO:0000313" key="10">
    <source>
        <dbReference type="Proteomes" id="UP001054837"/>
    </source>
</evidence>
<comment type="subcellular location">
    <subcellularLocation>
        <location evidence="2">Cell junction</location>
        <location evidence="2">Adherens junction</location>
    </subcellularLocation>
    <subcellularLocation>
        <location evidence="6">Cell projection</location>
        <location evidence="6">Rhabdomere</location>
    </subcellularLocation>
    <subcellularLocation>
        <location evidence="1">Cytoplasm</location>
    </subcellularLocation>
</comment>
<dbReference type="Gene3D" id="1.20.80.10">
    <property type="match status" value="1"/>
</dbReference>
<dbReference type="GO" id="GO:0009887">
    <property type="term" value="P:animal organ morphogenesis"/>
    <property type="evidence" value="ECO:0007669"/>
    <property type="project" value="UniProtKB-ARBA"/>
</dbReference>
<dbReference type="PROSITE" id="PS00661">
    <property type="entry name" value="FERM_2"/>
    <property type="match status" value="1"/>
</dbReference>
<protein>
    <recommendedName>
        <fullName evidence="3">Moesin/ezrin/radixin homolog 1</fullName>
    </recommendedName>
</protein>
<dbReference type="Pfam" id="PF00373">
    <property type="entry name" value="FERM_M"/>
    <property type="match status" value="1"/>
</dbReference>
<dbReference type="Gene3D" id="3.10.20.90">
    <property type="entry name" value="Phosphatidylinositol 3-kinase Catalytic Subunit, Chain A, domain 1"/>
    <property type="match status" value="1"/>
</dbReference>
<feature type="compositionally biased region" description="Basic residues" evidence="7">
    <location>
        <begin position="1"/>
        <end position="17"/>
    </location>
</feature>
<dbReference type="SUPFAM" id="SSF47031">
    <property type="entry name" value="Second domain of FERM"/>
    <property type="match status" value="1"/>
</dbReference>
<accession>A0AAV4WXK9</accession>
<dbReference type="GO" id="GO:0031032">
    <property type="term" value="P:actomyosin structure organization"/>
    <property type="evidence" value="ECO:0007669"/>
    <property type="project" value="TreeGrafter"/>
</dbReference>
<dbReference type="InterPro" id="IPR019748">
    <property type="entry name" value="FERM_central"/>
</dbReference>
<name>A0AAV4WXK9_9ARAC</name>
<dbReference type="GO" id="GO:0008092">
    <property type="term" value="F:cytoskeletal protein binding"/>
    <property type="evidence" value="ECO:0007669"/>
    <property type="project" value="InterPro"/>
</dbReference>
<dbReference type="CDD" id="cd13186">
    <property type="entry name" value="FERM_C_NBL4_NBL5"/>
    <property type="match status" value="1"/>
</dbReference>
<dbReference type="GO" id="GO:0005856">
    <property type="term" value="C:cytoskeleton"/>
    <property type="evidence" value="ECO:0007669"/>
    <property type="project" value="TreeGrafter"/>
</dbReference>
<organism evidence="9 10">
    <name type="scientific">Caerostris darwini</name>
    <dbReference type="NCBI Taxonomy" id="1538125"/>
    <lineage>
        <taxon>Eukaryota</taxon>
        <taxon>Metazoa</taxon>
        <taxon>Ecdysozoa</taxon>
        <taxon>Arthropoda</taxon>
        <taxon>Chelicerata</taxon>
        <taxon>Arachnida</taxon>
        <taxon>Araneae</taxon>
        <taxon>Araneomorphae</taxon>
        <taxon>Entelegynae</taxon>
        <taxon>Araneoidea</taxon>
        <taxon>Araneidae</taxon>
        <taxon>Caerostris</taxon>
    </lineage>
</organism>
<keyword evidence="5" id="KW-0965">Cell junction</keyword>
<keyword evidence="4" id="KW-0963">Cytoplasm</keyword>
<dbReference type="InterPro" id="IPR000299">
    <property type="entry name" value="FERM_domain"/>
</dbReference>
<dbReference type="SUPFAM" id="SSF50729">
    <property type="entry name" value="PH domain-like"/>
    <property type="match status" value="1"/>
</dbReference>
<dbReference type="Gene3D" id="2.30.29.30">
    <property type="entry name" value="Pleckstrin-homology domain (PH domain)/Phosphotyrosine-binding domain (PTB)"/>
    <property type="match status" value="1"/>
</dbReference>
<dbReference type="SMART" id="SM00295">
    <property type="entry name" value="B41"/>
    <property type="match status" value="1"/>
</dbReference>
<dbReference type="InterPro" id="IPR018979">
    <property type="entry name" value="FERM_N"/>
</dbReference>
<evidence type="ECO:0000256" key="2">
    <source>
        <dbReference type="ARBA" id="ARBA00004536"/>
    </source>
</evidence>
<dbReference type="AlphaFoldDB" id="A0AAV4WXK9"/>
<evidence type="ECO:0000256" key="3">
    <source>
        <dbReference type="ARBA" id="ARBA00022025"/>
    </source>
</evidence>
<dbReference type="PROSITE" id="PS50057">
    <property type="entry name" value="FERM_3"/>
    <property type="match status" value="1"/>
</dbReference>
<dbReference type="GO" id="GO:0005886">
    <property type="term" value="C:plasma membrane"/>
    <property type="evidence" value="ECO:0007669"/>
    <property type="project" value="UniProtKB-ARBA"/>
</dbReference>
<dbReference type="FunFam" id="3.10.20.90:FF:000024">
    <property type="entry name" value="Erythrocyte membrane protein band 4.1-like 5"/>
    <property type="match status" value="1"/>
</dbReference>
<dbReference type="PANTHER" id="PTHR23280:SF25">
    <property type="entry name" value="MOESIN_EZRIN_RADIXIN HOMOLOG 1"/>
    <property type="match status" value="1"/>
</dbReference>
<feature type="region of interest" description="Disordered" evidence="7">
    <location>
        <begin position="1"/>
        <end position="28"/>
    </location>
</feature>
<dbReference type="InterPro" id="IPR018980">
    <property type="entry name" value="FERM_PH-like_C"/>
</dbReference>
<feature type="compositionally biased region" description="Polar residues" evidence="7">
    <location>
        <begin position="433"/>
        <end position="442"/>
    </location>
</feature>
<proteinExistence type="predicted"/>
<dbReference type="GO" id="GO:0048731">
    <property type="term" value="P:system development"/>
    <property type="evidence" value="ECO:0007669"/>
    <property type="project" value="UniProtKB-ARBA"/>
</dbReference>
<feature type="compositionally biased region" description="Polar residues" evidence="7">
    <location>
        <begin position="732"/>
        <end position="753"/>
    </location>
</feature>
<dbReference type="InterPro" id="IPR014352">
    <property type="entry name" value="FERM/acyl-CoA-bd_prot_sf"/>
</dbReference>
<dbReference type="GO" id="GO:0005912">
    <property type="term" value="C:adherens junction"/>
    <property type="evidence" value="ECO:0007669"/>
    <property type="project" value="UniProtKB-SubCell"/>
</dbReference>
<dbReference type="PRINTS" id="PR00935">
    <property type="entry name" value="BAND41"/>
</dbReference>
<evidence type="ECO:0000313" key="9">
    <source>
        <dbReference type="EMBL" id="GIY86374.1"/>
    </source>
</evidence>
<reference evidence="9 10" key="1">
    <citation type="submission" date="2021-06" db="EMBL/GenBank/DDBJ databases">
        <title>Caerostris darwini draft genome.</title>
        <authorList>
            <person name="Kono N."/>
            <person name="Arakawa K."/>
        </authorList>
    </citation>
    <scope>NUCLEOTIDE SEQUENCE [LARGE SCALE GENOMIC DNA]</scope>
</reference>
<dbReference type="Pfam" id="PF08736">
    <property type="entry name" value="FA"/>
    <property type="match status" value="1"/>
</dbReference>
<dbReference type="EMBL" id="BPLQ01015187">
    <property type="protein sequence ID" value="GIY86374.1"/>
    <property type="molecule type" value="Genomic_DNA"/>
</dbReference>
<keyword evidence="10" id="KW-1185">Reference proteome</keyword>
<dbReference type="FunFam" id="2.30.29.30:FF:000002">
    <property type="entry name" value="Band 4.1-like protein 5 isoform 1"/>
    <property type="match status" value="1"/>
</dbReference>
<dbReference type="SMART" id="SM01196">
    <property type="entry name" value="FERM_C"/>
    <property type="match status" value="1"/>
</dbReference>
<dbReference type="InterPro" id="IPR035963">
    <property type="entry name" value="FERM_2"/>
</dbReference>
<dbReference type="InterPro" id="IPR000798">
    <property type="entry name" value="Ez/rad/moesin-like"/>
</dbReference>
<dbReference type="PANTHER" id="PTHR23280">
    <property type="entry name" value="4.1 G PROTEIN"/>
    <property type="match status" value="1"/>
</dbReference>
<feature type="region of interest" description="Disordered" evidence="7">
    <location>
        <begin position="732"/>
        <end position="761"/>
    </location>
</feature>
<dbReference type="InterPro" id="IPR019747">
    <property type="entry name" value="FERM_CS"/>
</dbReference>
<dbReference type="FunFam" id="1.20.80.10:FF:000003">
    <property type="entry name" value="Tyrosine-protein phosphatase non-receptor type 4"/>
    <property type="match status" value="1"/>
</dbReference>
<evidence type="ECO:0000256" key="1">
    <source>
        <dbReference type="ARBA" id="ARBA00004496"/>
    </source>
</evidence>
<dbReference type="InterPro" id="IPR029071">
    <property type="entry name" value="Ubiquitin-like_domsf"/>
</dbReference>
<dbReference type="InterPro" id="IPR011993">
    <property type="entry name" value="PH-like_dom_sf"/>
</dbReference>
<feature type="region of interest" description="Disordered" evidence="7">
    <location>
        <begin position="340"/>
        <end position="380"/>
    </location>
</feature>
<dbReference type="Proteomes" id="UP001054837">
    <property type="component" value="Unassembled WGS sequence"/>
</dbReference>
<evidence type="ECO:0000256" key="4">
    <source>
        <dbReference type="ARBA" id="ARBA00022490"/>
    </source>
</evidence>
<feature type="domain" description="FERM" evidence="8">
    <location>
        <begin position="33"/>
        <end position="317"/>
    </location>
</feature>
<dbReference type="CDD" id="cd14473">
    <property type="entry name" value="FERM_B-lobe"/>
    <property type="match status" value="1"/>
</dbReference>
<dbReference type="SMART" id="SM01195">
    <property type="entry name" value="FA"/>
    <property type="match status" value="1"/>
</dbReference>
<evidence type="ECO:0000259" key="8">
    <source>
        <dbReference type="PROSITE" id="PS50057"/>
    </source>
</evidence>
<dbReference type="PROSITE" id="PS00660">
    <property type="entry name" value="FERM_1"/>
    <property type="match status" value="1"/>
</dbReference>
<gene>
    <name evidence="9" type="primary">Epb41l5</name>
    <name evidence="9" type="ORF">CDAR_545661</name>
</gene>
<dbReference type="PRINTS" id="PR00661">
    <property type="entry name" value="ERMFAMILY"/>
</dbReference>
<evidence type="ECO:0000256" key="6">
    <source>
        <dbReference type="ARBA" id="ARBA00043944"/>
    </source>
</evidence>
<dbReference type="InterPro" id="IPR014847">
    <property type="entry name" value="FA"/>
</dbReference>
<feature type="region of interest" description="Disordered" evidence="7">
    <location>
        <begin position="433"/>
        <end position="453"/>
    </location>
</feature>
<evidence type="ECO:0000256" key="7">
    <source>
        <dbReference type="SAM" id="MobiDB-lite"/>
    </source>
</evidence>
<dbReference type="SUPFAM" id="SSF54236">
    <property type="entry name" value="Ubiquitin-like"/>
    <property type="match status" value="1"/>
</dbReference>
<evidence type="ECO:0000256" key="5">
    <source>
        <dbReference type="ARBA" id="ARBA00022949"/>
    </source>
</evidence>
<dbReference type="InterPro" id="IPR019749">
    <property type="entry name" value="Band_41_domain"/>
</dbReference>
<dbReference type="Pfam" id="PF09380">
    <property type="entry name" value="FERM_C"/>
    <property type="match status" value="1"/>
</dbReference>